<dbReference type="InterPro" id="IPR036514">
    <property type="entry name" value="SGNH_hydro_sf"/>
</dbReference>
<dbReference type="RefSeq" id="WP_161839346.1">
    <property type="nucleotide sequence ID" value="NZ_CP048000.1"/>
</dbReference>
<feature type="domain" description="Carbohydrate esterase 2 N-terminal" evidence="2">
    <location>
        <begin position="17"/>
        <end position="129"/>
    </location>
</feature>
<feature type="domain" description="SGNH hydrolase-type esterase" evidence="1">
    <location>
        <begin position="142"/>
        <end position="286"/>
    </location>
</feature>
<dbReference type="InterPro" id="IPR013830">
    <property type="entry name" value="SGNH_hydro"/>
</dbReference>
<dbReference type="Proteomes" id="UP000464314">
    <property type="component" value="Chromosome"/>
</dbReference>
<dbReference type="Pfam" id="PF17996">
    <property type="entry name" value="CE2_N"/>
    <property type="match status" value="1"/>
</dbReference>
<reference evidence="3 4" key="1">
    <citation type="submission" date="2020-01" db="EMBL/GenBank/DDBJ databases">
        <title>Genome analysis of Anaerocolumna sp. CBA3638.</title>
        <authorList>
            <person name="Kim J."/>
            <person name="Roh S.W."/>
        </authorList>
    </citation>
    <scope>NUCLEOTIDE SEQUENCE [LARGE SCALE GENOMIC DNA]</scope>
    <source>
        <strain evidence="3 4">CBA3638</strain>
    </source>
</reference>
<dbReference type="PANTHER" id="PTHR37834:SF2">
    <property type="entry name" value="ESTERASE, SGNH HYDROLASE-TYPE"/>
    <property type="match status" value="1"/>
</dbReference>
<dbReference type="PANTHER" id="PTHR37834">
    <property type="entry name" value="GDSL-LIKE LIPASE/ACYLHYDROLASE DOMAIN PROTEIN (AFU_ORTHOLOGUE AFUA_2G00620)"/>
    <property type="match status" value="1"/>
</dbReference>
<dbReference type="Pfam" id="PF13472">
    <property type="entry name" value="Lipase_GDSL_2"/>
    <property type="match status" value="1"/>
</dbReference>
<evidence type="ECO:0000259" key="1">
    <source>
        <dbReference type="Pfam" id="PF13472"/>
    </source>
</evidence>
<keyword evidence="4" id="KW-1185">Reference proteome</keyword>
<protein>
    <submittedName>
        <fullName evidence="3">Uncharacterized protein</fullName>
    </submittedName>
</protein>
<dbReference type="InterPro" id="IPR037461">
    <property type="entry name" value="CtCE2-like_dom"/>
</dbReference>
<proteinExistence type="predicted"/>
<gene>
    <name evidence="3" type="ORF">Ana3638_18465</name>
</gene>
<dbReference type="AlphaFoldDB" id="A0A6P1TPX4"/>
<dbReference type="InterPro" id="IPR040794">
    <property type="entry name" value="CE2_N"/>
</dbReference>
<dbReference type="InterPro" id="IPR052762">
    <property type="entry name" value="PCW_deacetylase/CE"/>
</dbReference>
<dbReference type="KEGG" id="anr:Ana3638_18465"/>
<evidence type="ECO:0000313" key="4">
    <source>
        <dbReference type="Proteomes" id="UP000464314"/>
    </source>
</evidence>
<dbReference type="EMBL" id="CP048000">
    <property type="protein sequence ID" value="QHQ62523.1"/>
    <property type="molecule type" value="Genomic_DNA"/>
</dbReference>
<dbReference type="Gene3D" id="3.40.50.1110">
    <property type="entry name" value="SGNH hydrolase"/>
    <property type="match status" value="1"/>
</dbReference>
<sequence length="345" mass="38868">MGINMICILDKNYFRFSGRILEKNGAPCLGFTNSMVEFYIKSTGKTFVKANIGTNKTDVIDRARLKVFIDDSKEASNLIVLEQEMDSEFTLATFADEKIHKITLIKITEASKSYAKINDIFVNGGELIPFQEKEDNRSKIEFIGDSITCGYGVYGAPDAEYDIKDEDGTVAYAYLAAKELNLNARYFSVSGFGVLLKWDGDPEGNIPKVYPYTNYFFNKNEKYDFSEFIPDLLVINLGTNDSTHLVKEEVQKGFISNYIGLLKFIKSYAPDSKILCICGTMCTNAFPFIEKAVEQAKKEGLTDLYTMEQPYHDILRDGMAGGHPSLITHQKSAKQLVSKLKEIMR</sequence>
<evidence type="ECO:0000259" key="2">
    <source>
        <dbReference type="Pfam" id="PF17996"/>
    </source>
</evidence>
<dbReference type="GO" id="GO:0052689">
    <property type="term" value="F:carboxylic ester hydrolase activity"/>
    <property type="evidence" value="ECO:0007669"/>
    <property type="project" value="InterPro"/>
</dbReference>
<name>A0A6P1TPX4_9FIRM</name>
<dbReference type="SUPFAM" id="SSF52266">
    <property type="entry name" value="SGNH hydrolase"/>
    <property type="match status" value="1"/>
</dbReference>
<evidence type="ECO:0000313" key="3">
    <source>
        <dbReference type="EMBL" id="QHQ62523.1"/>
    </source>
</evidence>
<dbReference type="CDD" id="cd01831">
    <property type="entry name" value="Endoglucanase_E_like"/>
    <property type="match status" value="1"/>
</dbReference>
<organism evidence="3 4">
    <name type="scientific">Anaerocolumna sedimenticola</name>
    <dbReference type="NCBI Taxonomy" id="2696063"/>
    <lineage>
        <taxon>Bacteria</taxon>
        <taxon>Bacillati</taxon>
        <taxon>Bacillota</taxon>
        <taxon>Clostridia</taxon>
        <taxon>Lachnospirales</taxon>
        <taxon>Lachnospiraceae</taxon>
        <taxon>Anaerocolumna</taxon>
    </lineage>
</organism>
<accession>A0A6P1TPX4</accession>
<dbReference type="Gene3D" id="2.60.120.260">
    <property type="entry name" value="Galactose-binding domain-like"/>
    <property type="match status" value="1"/>
</dbReference>